<accession>A0A7Y0HR65</accession>
<sequence length="284" mass="31516">MKIFRNKLAVTIVVLSVTFLVLISQSIKRDKMFFLGNGIGFTFNPIQGGIYGFNSKIKQSIGFIFNFSNVKRENEDLKKKNSELEKKLIEYNSIKSENTEFKKMLNFKEQNSDYNYIGCDIIGKSGNGILDQFIINKGSKDGIEKQRIAITGEGLVGQVTSVGSNWAIIQTLGNENLAVSGILESTNDNGIVRGYKDNNNELFAKLYYLPQASKVKVGDAVVTSGSTAEDVGNYPKGIRIGTVTEVEDDKGKVMKNAVIKPYVDFNKIEKVSIVIPKNKIDVKQ</sequence>
<dbReference type="RefSeq" id="WP_169299128.1">
    <property type="nucleotide sequence ID" value="NZ_JABBNI010000047.1"/>
</dbReference>
<dbReference type="PANTHER" id="PTHR34138:SF1">
    <property type="entry name" value="CELL SHAPE-DETERMINING PROTEIN MREC"/>
    <property type="match status" value="1"/>
</dbReference>
<dbReference type="Gene3D" id="2.40.10.350">
    <property type="entry name" value="Rod shape-determining protein MreC, domain 2"/>
    <property type="match status" value="1"/>
</dbReference>
<dbReference type="Proteomes" id="UP000537131">
    <property type="component" value="Unassembled WGS sequence"/>
</dbReference>
<comment type="caution">
    <text evidence="8">The sequence shown here is derived from an EMBL/GenBank/DDBJ whole genome shotgun (WGS) entry which is preliminary data.</text>
</comment>
<evidence type="ECO:0000256" key="6">
    <source>
        <dbReference type="SAM" id="Coils"/>
    </source>
</evidence>
<dbReference type="NCBIfam" id="TIGR00219">
    <property type="entry name" value="mreC"/>
    <property type="match status" value="1"/>
</dbReference>
<organism evidence="8 9">
    <name type="scientific">Clostridium muellerianum</name>
    <dbReference type="NCBI Taxonomy" id="2716538"/>
    <lineage>
        <taxon>Bacteria</taxon>
        <taxon>Bacillati</taxon>
        <taxon>Bacillota</taxon>
        <taxon>Clostridia</taxon>
        <taxon>Eubacteriales</taxon>
        <taxon>Clostridiaceae</taxon>
        <taxon>Clostridium</taxon>
    </lineage>
</organism>
<keyword evidence="9" id="KW-1185">Reference proteome</keyword>
<dbReference type="PIRSF" id="PIRSF038471">
    <property type="entry name" value="MreC"/>
    <property type="match status" value="1"/>
</dbReference>
<dbReference type="InterPro" id="IPR007221">
    <property type="entry name" value="MreC"/>
</dbReference>
<protein>
    <recommendedName>
        <fullName evidence="2 5">Cell shape-determining protein MreC</fullName>
    </recommendedName>
    <alternativeName>
        <fullName evidence="4 5">Cell shape protein MreC</fullName>
    </alternativeName>
</protein>
<evidence type="ECO:0000256" key="4">
    <source>
        <dbReference type="ARBA" id="ARBA00032089"/>
    </source>
</evidence>
<dbReference type="GO" id="GO:0008360">
    <property type="term" value="P:regulation of cell shape"/>
    <property type="evidence" value="ECO:0007669"/>
    <property type="project" value="UniProtKB-KW"/>
</dbReference>
<comment type="similarity">
    <text evidence="1 5">Belongs to the MreC family.</text>
</comment>
<evidence type="ECO:0000313" key="9">
    <source>
        <dbReference type="Proteomes" id="UP000537131"/>
    </source>
</evidence>
<dbReference type="PANTHER" id="PTHR34138">
    <property type="entry name" value="CELL SHAPE-DETERMINING PROTEIN MREC"/>
    <property type="match status" value="1"/>
</dbReference>
<dbReference type="EMBL" id="JABBNI010000047">
    <property type="protein sequence ID" value="NMM64533.1"/>
    <property type="molecule type" value="Genomic_DNA"/>
</dbReference>
<dbReference type="AlphaFoldDB" id="A0A7Y0HR65"/>
<evidence type="ECO:0000256" key="2">
    <source>
        <dbReference type="ARBA" id="ARBA00013855"/>
    </source>
</evidence>
<feature type="coiled-coil region" evidence="6">
    <location>
        <begin position="67"/>
        <end position="97"/>
    </location>
</feature>
<keyword evidence="3 5" id="KW-0133">Cell shape</keyword>
<dbReference type="Pfam" id="PF04085">
    <property type="entry name" value="MreC"/>
    <property type="match status" value="1"/>
</dbReference>
<feature type="domain" description="Rod shape-determining protein MreC beta-barrel core" evidence="7">
    <location>
        <begin position="121"/>
        <end position="274"/>
    </location>
</feature>
<evidence type="ECO:0000313" key="8">
    <source>
        <dbReference type="EMBL" id="NMM64533.1"/>
    </source>
</evidence>
<dbReference type="InterPro" id="IPR042175">
    <property type="entry name" value="Cell/Rod_MreC_2"/>
</dbReference>
<evidence type="ECO:0000256" key="1">
    <source>
        <dbReference type="ARBA" id="ARBA00009369"/>
    </source>
</evidence>
<evidence type="ECO:0000256" key="5">
    <source>
        <dbReference type="PIRNR" id="PIRNR038471"/>
    </source>
</evidence>
<dbReference type="InterPro" id="IPR055342">
    <property type="entry name" value="MreC_beta-barrel_core"/>
</dbReference>
<evidence type="ECO:0000256" key="3">
    <source>
        <dbReference type="ARBA" id="ARBA00022960"/>
    </source>
</evidence>
<dbReference type="Gene3D" id="2.40.10.340">
    <property type="entry name" value="Rod shape-determining protein MreC, domain 1"/>
    <property type="match status" value="1"/>
</dbReference>
<proteinExistence type="inferred from homology"/>
<evidence type="ECO:0000259" key="7">
    <source>
        <dbReference type="Pfam" id="PF04085"/>
    </source>
</evidence>
<gene>
    <name evidence="8" type="primary">mreC</name>
    <name evidence="8" type="ORF">HBE96_18155</name>
</gene>
<dbReference type="GO" id="GO:0005886">
    <property type="term" value="C:plasma membrane"/>
    <property type="evidence" value="ECO:0007669"/>
    <property type="project" value="TreeGrafter"/>
</dbReference>
<reference evidence="8 9" key="1">
    <citation type="submission" date="2020-06" db="EMBL/GenBank/DDBJ databases">
        <title>Complete Genome Sequence of Clostridium muelleri sp. nov. P21T, an Acid-Alcohol Producing Acetogen Isolated from Old Hay.</title>
        <authorList>
            <person name="Duncan K.E."/>
            <person name="Tanner R.S."/>
        </authorList>
    </citation>
    <scope>NUCLEOTIDE SEQUENCE [LARGE SCALE GENOMIC DNA]</scope>
    <source>
        <strain evidence="8 9">P21</strain>
    </source>
</reference>
<comment type="function">
    <text evidence="5">Involved in formation and maintenance of cell shape.</text>
</comment>
<name>A0A7Y0HR65_9CLOT</name>
<keyword evidence="6" id="KW-0175">Coiled coil</keyword>
<dbReference type="InterPro" id="IPR042177">
    <property type="entry name" value="Cell/Rod_1"/>
</dbReference>